<keyword evidence="3" id="KW-1185">Reference proteome</keyword>
<dbReference type="AlphaFoldDB" id="A0A5C6DDA9"/>
<dbReference type="OrthoDB" id="217566at2"/>
<feature type="compositionally biased region" description="Low complexity" evidence="1">
    <location>
        <begin position="59"/>
        <end position="71"/>
    </location>
</feature>
<feature type="region of interest" description="Disordered" evidence="1">
    <location>
        <begin position="45"/>
        <end position="75"/>
    </location>
</feature>
<comment type="caution">
    <text evidence="2">The sequence shown here is derived from an EMBL/GenBank/DDBJ whole genome shotgun (WGS) entry which is preliminary data.</text>
</comment>
<protein>
    <submittedName>
        <fullName evidence="2">Uncharacterized protein</fullName>
    </submittedName>
</protein>
<dbReference type="EMBL" id="SJPV01000010">
    <property type="protein sequence ID" value="TWU33206.1"/>
    <property type="molecule type" value="Genomic_DNA"/>
</dbReference>
<evidence type="ECO:0000313" key="3">
    <source>
        <dbReference type="Proteomes" id="UP000319143"/>
    </source>
</evidence>
<reference evidence="2 3" key="1">
    <citation type="submission" date="2019-02" db="EMBL/GenBank/DDBJ databases">
        <title>Deep-cultivation of Planctomycetes and their phenomic and genomic characterization uncovers novel biology.</title>
        <authorList>
            <person name="Wiegand S."/>
            <person name="Jogler M."/>
            <person name="Boedeker C."/>
            <person name="Pinto D."/>
            <person name="Vollmers J."/>
            <person name="Rivas-Marin E."/>
            <person name="Kohn T."/>
            <person name="Peeters S.H."/>
            <person name="Heuer A."/>
            <person name="Rast P."/>
            <person name="Oberbeckmann S."/>
            <person name="Bunk B."/>
            <person name="Jeske O."/>
            <person name="Meyerdierks A."/>
            <person name="Storesund J.E."/>
            <person name="Kallscheuer N."/>
            <person name="Luecker S."/>
            <person name="Lage O.M."/>
            <person name="Pohl T."/>
            <person name="Merkel B.J."/>
            <person name="Hornburger P."/>
            <person name="Mueller R.-W."/>
            <person name="Bruemmer F."/>
            <person name="Labrenz M."/>
            <person name="Spormann A.M."/>
            <person name="Op Den Camp H."/>
            <person name="Overmann J."/>
            <person name="Amann R."/>
            <person name="Jetten M.S.M."/>
            <person name="Mascher T."/>
            <person name="Medema M.H."/>
            <person name="Devos D.P."/>
            <person name="Kaster A.-K."/>
            <person name="Ovreas L."/>
            <person name="Rohde M."/>
            <person name="Galperin M.Y."/>
            <person name="Jogler C."/>
        </authorList>
    </citation>
    <scope>NUCLEOTIDE SEQUENCE [LARGE SCALE GENOMIC DNA]</scope>
    <source>
        <strain evidence="2 3">Poly41</strain>
    </source>
</reference>
<evidence type="ECO:0000256" key="1">
    <source>
        <dbReference type="SAM" id="MobiDB-lite"/>
    </source>
</evidence>
<organism evidence="2 3">
    <name type="scientific">Novipirellula artificiosorum</name>
    <dbReference type="NCBI Taxonomy" id="2528016"/>
    <lineage>
        <taxon>Bacteria</taxon>
        <taxon>Pseudomonadati</taxon>
        <taxon>Planctomycetota</taxon>
        <taxon>Planctomycetia</taxon>
        <taxon>Pirellulales</taxon>
        <taxon>Pirellulaceae</taxon>
        <taxon>Novipirellula</taxon>
    </lineage>
</organism>
<dbReference type="RefSeq" id="WP_146529471.1">
    <property type="nucleotide sequence ID" value="NZ_SJPV01000010.1"/>
</dbReference>
<accession>A0A5C6DDA9</accession>
<proteinExistence type="predicted"/>
<dbReference type="Proteomes" id="UP000319143">
    <property type="component" value="Unassembled WGS sequence"/>
</dbReference>
<gene>
    <name evidence="2" type="ORF">Poly41_49580</name>
</gene>
<sequence>MNLHLTLRLTNQAKGCSIELSGNESEEANLPTRLMKMLGICQRTLEGTATSHAEQGEPSSSGTTTESSRNSRAATEKQIKAIYAMAKQQGMELAQALPDRFGVSTVAKLSIRQASQLIDELKRNLETA</sequence>
<evidence type="ECO:0000313" key="2">
    <source>
        <dbReference type="EMBL" id="TWU33206.1"/>
    </source>
</evidence>
<name>A0A5C6DDA9_9BACT</name>